<dbReference type="InterPro" id="IPR010287">
    <property type="entry name" value="DUF892_YciF-like"/>
</dbReference>
<dbReference type="RefSeq" id="WP_092498331.1">
    <property type="nucleotide sequence ID" value="NZ_FOFG01000013.1"/>
</dbReference>
<dbReference type="InterPro" id="IPR012347">
    <property type="entry name" value="Ferritin-like"/>
</dbReference>
<accession>A0A1H9MGN1</accession>
<proteinExistence type="predicted"/>
<dbReference type="PANTHER" id="PTHR30565">
    <property type="entry name" value="PROTEIN YCIF"/>
    <property type="match status" value="1"/>
</dbReference>
<dbReference type="PANTHER" id="PTHR30565:SF9">
    <property type="entry name" value="PROTEIN YCIF"/>
    <property type="match status" value="1"/>
</dbReference>
<dbReference type="InterPro" id="IPR009078">
    <property type="entry name" value="Ferritin-like_SF"/>
</dbReference>
<name>A0A1H9MGN1_9HYPH</name>
<gene>
    <name evidence="1" type="ORF">SAMN05216548_113109</name>
</gene>
<organism evidence="1 2">
    <name type="scientific">Faunimonas pinastri</name>
    <dbReference type="NCBI Taxonomy" id="1855383"/>
    <lineage>
        <taxon>Bacteria</taxon>
        <taxon>Pseudomonadati</taxon>
        <taxon>Pseudomonadota</taxon>
        <taxon>Alphaproteobacteria</taxon>
        <taxon>Hyphomicrobiales</taxon>
        <taxon>Afifellaceae</taxon>
        <taxon>Faunimonas</taxon>
    </lineage>
</organism>
<sequence length="165" mass="18496">MAHEKDLNDLFLDMLKDVYHAEKQILRGLSKMSKSTKTAEVKEAFEKHRDETEGHIERLEKVFEIIGKPSRAKPCEAMQGLMEEAKEVMDEFKGAPALDAGLVATAQAVEHYEIARYGTLKTWAGQLGYKDAVKLLEETLAEEKKTDELLTQLAESSVNQEAEAA</sequence>
<dbReference type="Pfam" id="PF05974">
    <property type="entry name" value="DUF892"/>
    <property type="match status" value="1"/>
</dbReference>
<dbReference type="STRING" id="1855383.SAMN05216548_113109"/>
<dbReference type="SUPFAM" id="SSF47240">
    <property type="entry name" value="Ferritin-like"/>
    <property type="match status" value="1"/>
</dbReference>
<dbReference type="OrthoDB" id="9795056at2"/>
<dbReference type="Gene3D" id="1.20.1260.10">
    <property type="match status" value="1"/>
</dbReference>
<evidence type="ECO:0000313" key="1">
    <source>
        <dbReference type="EMBL" id="SER22832.1"/>
    </source>
</evidence>
<reference evidence="1 2" key="1">
    <citation type="submission" date="2016-10" db="EMBL/GenBank/DDBJ databases">
        <authorList>
            <person name="de Groot N.N."/>
        </authorList>
    </citation>
    <scope>NUCLEOTIDE SEQUENCE [LARGE SCALE GENOMIC DNA]</scope>
    <source>
        <strain evidence="1 2">A52C2</strain>
    </source>
</reference>
<dbReference type="InterPro" id="IPR047114">
    <property type="entry name" value="YciF"/>
</dbReference>
<dbReference type="AlphaFoldDB" id="A0A1H9MGN1"/>
<dbReference type="Proteomes" id="UP000199647">
    <property type="component" value="Unassembled WGS sequence"/>
</dbReference>
<protein>
    <submittedName>
        <fullName evidence="1">Ferritin-like metal-binding protein YciE</fullName>
    </submittedName>
</protein>
<dbReference type="EMBL" id="FOFG01000013">
    <property type="protein sequence ID" value="SER22832.1"/>
    <property type="molecule type" value="Genomic_DNA"/>
</dbReference>
<keyword evidence="2" id="KW-1185">Reference proteome</keyword>
<dbReference type="CDD" id="cd07909">
    <property type="entry name" value="YciF"/>
    <property type="match status" value="1"/>
</dbReference>
<evidence type="ECO:0000313" key="2">
    <source>
        <dbReference type="Proteomes" id="UP000199647"/>
    </source>
</evidence>